<sequence>PPPPAQPQPKTQPAPASAQPPLPAQPPPQPPQTPVPGVKQEPPTPTSTPKMDTSSTTENGDGSKPFWKKKPFVKVSNRVRKARQNAKLRRILNPKNALTFLN</sequence>
<organism evidence="2">
    <name type="scientific">Graphocephala atropunctata</name>
    <dbReference type="NCBI Taxonomy" id="36148"/>
    <lineage>
        <taxon>Eukaryota</taxon>
        <taxon>Metazoa</taxon>
        <taxon>Ecdysozoa</taxon>
        <taxon>Arthropoda</taxon>
        <taxon>Hexapoda</taxon>
        <taxon>Insecta</taxon>
        <taxon>Pterygota</taxon>
        <taxon>Neoptera</taxon>
        <taxon>Paraneoptera</taxon>
        <taxon>Hemiptera</taxon>
        <taxon>Auchenorrhyncha</taxon>
        <taxon>Membracoidea</taxon>
        <taxon>Cicadellidae</taxon>
        <taxon>Cicadellinae</taxon>
        <taxon>Cicadellini</taxon>
        <taxon>Graphocephala</taxon>
    </lineage>
</organism>
<dbReference type="AlphaFoldDB" id="A0A1B6MNC0"/>
<protein>
    <submittedName>
        <fullName evidence="2">Uncharacterized protein</fullName>
    </submittedName>
</protein>
<name>A0A1B6MNC0_9HEMI</name>
<feature type="non-terminal residue" evidence="2">
    <location>
        <position position="1"/>
    </location>
</feature>
<reference evidence="2" key="1">
    <citation type="submission" date="2015-11" db="EMBL/GenBank/DDBJ databases">
        <title>De novo transcriptome assembly of four potential Pierce s Disease insect vectors from Arizona vineyards.</title>
        <authorList>
            <person name="Tassone E.E."/>
        </authorList>
    </citation>
    <scope>NUCLEOTIDE SEQUENCE</scope>
</reference>
<evidence type="ECO:0000313" key="2">
    <source>
        <dbReference type="EMBL" id="JAT37391.1"/>
    </source>
</evidence>
<dbReference type="EMBL" id="GEBQ01002586">
    <property type="protein sequence ID" value="JAT37391.1"/>
    <property type="molecule type" value="Transcribed_RNA"/>
</dbReference>
<feature type="region of interest" description="Disordered" evidence="1">
    <location>
        <begin position="1"/>
        <end position="72"/>
    </location>
</feature>
<feature type="compositionally biased region" description="Polar residues" evidence="1">
    <location>
        <begin position="47"/>
        <end position="60"/>
    </location>
</feature>
<proteinExistence type="predicted"/>
<evidence type="ECO:0000256" key="1">
    <source>
        <dbReference type="SAM" id="MobiDB-lite"/>
    </source>
</evidence>
<feature type="compositionally biased region" description="Pro residues" evidence="1">
    <location>
        <begin position="1"/>
        <end position="34"/>
    </location>
</feature>
<gene>
    <name evidence="2" type="ORF">g.42005</name>
</gene>
<feature type="non-terminal residue" evidence="2">
    <location>
        <position position="102"/>
    </location>
</feature>
<accession>A0A1B6MNC0</accession>